<organism evidence="1">
    <name type="scientific">marine sediment metagenome</name>
    <dbReference type="NCBI Taxonomy" id="412755"/>
    <lineage>
        <taxon>unclassified sequences</taxon>
        <taxon>metagenomes</taxon>
        <taxon>ecological metagenomes</taxon>
    </lineage>
</organism>
<protein>
    <submittedName>
        <fullName evidence="1">Uncharacterized protein</fullName>
    </submittedName>
</protein>
<dbReference type="AlphaFoldDB" id="A0A0F9VYC2"/>
<name>A0A0F9VYC2_9ZZZZ</name>
<accession>A0A0F9VYC2</accession>
<gene>
    <name evidence="1" type="ORF">LCGC14_0042340</name>
</gene>
<reference evidence="1" key="1">
    <citation type="journal article" date="2015" name="Nature">
        <title>Complex archaea that bridge the gap between prokaryotes and eukaryotes.</title>
        <authorList>
            <person name="Spang A."/>
            <person name="Saw J.H."/>
            <person name="Jorgensen S.L."/>
            <person name="Zaremba-Niedzwiedzka K."/>
            <person name="Martijn J."/>
            <person name="Lind A.E."/>
            <person name="van Eijk R."/>
            <person name="Schleper C."/>
            <person name="Guy L."/>
            <person name="Ettema T.J."/>
        </authorList>
    </citation>
    <scope>NUCLEOTIDE SEQUENCE</scope>
</reference>
<dbReference type="EMBL" id="LAZR01000008">
    <property type="protein sequence ID" value="KKO09115.1"/>
    <property type="molecule type" value="Genomic_DNA"/>
</dbReference>
<proteinExistence type="predicted"/>
<sequence>MEGKTLLQRRKNLLRHGSKLRRGNNADNIRISDAFNIIEFKPRTNSLVTTKKVCDLFRRLRRNTLCIGKRDNTQQGCCECNGSVNG</sequence>
<comment type="caution">
    <text evidence="1">The sequence shown here is derived from an EMBL/GenBank/DDBJ whole genome shotgun (WGS) entry which is preliminary data.</text>
</comment>
<evidence type="ECO:0000313" key="1">
    <source>
        <dbReference type="EMBL" id="KKO09115.1"/>
    </source>
</evidence>